<evidence type="ECO:0000313" key="1">
    <source>
        <dbReference type="EMBL" id="MEL1243539.1"/>
    </source>
</evidence>
<sequence>MPIKDLLETLGKTVQKNSKERLAALGRSDSGKLGNSIKYELKSSKDKYKLTISSLGYGAYIDQGVQGKTSSLRAPQSPFHFGSGKGKKGALTAAINIWVKRKRIRFKNEKTGKFLTYKQTAFLITRSVYNKGIRASHFLTKPFEDEFFKLPKLLVKEYVPEMLEEIRKALKQ</sequence>
<gene>
    <name evidence="1" type="ORF">AAEO56_04635</name>
</gene>
<protein>
    <recommendedName>
        <fullName evidence="3">Phage morphogenesis protein</fullName>
    </recommendedName>
</protein>
<name>A0ABU9HTV7_9FLAO</name>
<accession>A0ABU9HTV7</accession>
<proteinExistence type="predicted"/>
<reference evidence="1 2" key="1">
    <citation type="submission" date="2024-04" db="EMBL/GenBank/DDBJ databases">
        <title>Flavobacterium sp. DGU11 16S ribosomal RNA gene Genome sequencing and assembly.</title>
        <authorList>
            <person name="Park S."/>
        </authorList>
    </citation>
    <scope>NUCLEOTIDE SEQUENCE [LARGE SCALE GENOMIC DNA]</scope>
    <source>
        <strain evidence="1 2">DGU11</strain>
    </source>
</reference>
<organism evidence="1 2">
    <name type="scientific">Flavobacterium arundinis</name>
    <dbReference type="NCBI Taxonomy" id="3139143"/>
    <lineage>
        <taxon>Bacteria</taxon>
        <taxon>Pseudomonadati</taxon>
        <taxon>Bacteroidota</taxon>
        <taxon>Flavobacteriia</taxon>
        <taxon>Flavobacteriales</taxon>
        <taxon>Flavobacteriaceae</taxon>
        <taxon>Flavobacterium</taxon>
    </lineage>
</organism>
<dbReference type="EMBL" id="JBBYHR010000002">
    <property type="protein sequence ID" value="MEL1243539.1"/>
    <property type="molecule type" value="Genomic_DNA"/>
</dbReference>
<dbReference type="RefSeq" id="WP_341695855.1">
    <property type="nucleotide sequence ID" value="NZ_JBBYHR010000002.1"/>
</dbReference>
<comment type="caution">
    <text evidence="1">The sequence shown here is derived from an EMBL/GenBank/DDBJ whole genome shotgun (WGS) entry which is preliminary data.</text>
</comment>
<keyword evidence="2" id="KW-1185">Reference proteome</keyword>
<evidence type="ECO:0000313" key="2">
    <source>
        <dbReference type="Proteomes" id="UP001464555"/>
    </source>
</evidence>
<dbReference type="Proteomes" id="UP001464555">
    <property type="component" value="Unassembled WGS sequence"/>
</dbReference>
<evidence type="ECO:0008006" key="3">
    <source>
        <dbReference type="Google" id="ProtNLM"/>
    </source>
</evidence>